<sequence>MSICAPHPAPRLSAKTPAELTASINPSPRRRLAIILAFPLLILLAVPFWWYTTSIERLPLPEGRISALEGANYTIPRAHILFTADSSAFPSPPPGKRHFDTKDILQSLGKEVTKGVDGIYAKQRPSERDVRRWDLVYEGDEEAKGTNLRVHIRTWEYANSSFPLEPYVQLPETGLMTSGIPAGTLVIPVHPDQVGDRNLKLHYKIALINGILSVYPPRPPEIPLRALKYTPNITLSFVLLNEDATQGDYVHSWDIEGAIRDHFLPHLEPLRPIFNFTIESQILYHAPLSFEPSYSEIPVVERDKAVDAAVDMINSLANHDQKTSMEAAIKVMEEEQGNKAWVVDREQMTIFVNSEKWSLDSGSTNNPVLRFLLYVPSLRHRPMRLITRDSAQAFLLPQFGGVVILNPPPTSSQSHSYHLSRTGLTPAFHLFTQHLYSLLALPSLPYKPNKLHVPPPPSPLHRPSSLMQPLTPWQMHQVLLARLEENFQEGKKTLKGIVRLVRKIGEMKVGEGVRDTVLGAVIRLETVQQSANSTALQAFILARDAVELANKAFFDPSMMGLLYFPDEHKFAVYTPLFAPIAVPLIIALLRELISRRKRGHAAVHTEKSQDVQAILDEMQEAAVDGTKTSRMEINEREKTVQPQQGGSLPDNSPLHTLRSRAIRERDDE</sequence>
<dbReference type="OrthoDB" id="28748at2759"/>
<dbReference type="Proteomes" id="UP000199727">
    <property type="component" value="Unassembled WGS sequence"/>
</dbReference>
<comment type="similarity">
    <text evidence="3">Belongs to the PIGS family.</text>
</comment>
<keyword evidence="6" id="KW-0256">Endoplasmic reticulum</keyword>
<evidence type="ECO:0000313" key="13">
    <source>
        <dbReference type="Proteomes" id="UP000199727"/>
    </source>
</evidence>
<evidence type="ECO:0000256" key="3">
    <source>
        <dbReference type="ARBA" id="ARBA00005316"/>
    </source>
</evidence>
<evidence type="ECO:0000256" key="9">
    <source>
        <dbReference type="ARBA" id="ARBA00023180"/>
    </source>
</evidence>
<proteinExistence type="inferred from homology"/>
<dbReference type="GO" id="GO:0016255">
    <property type="term" value="P:attachment of GPI anchor to protein"/>
    <property type="evidence" value="ECO:0007669"/>
    <property type="project" value="InterPro"/>
</dbReference>
<keyword evidence="9" id="KW-0325">Glycoprotein</keyword>
<evidence type="ECO:0000256" key="8">
    <source>
        <dbReference type="ARBA" id="ARBA00023136"/>
    </source>
</evidence>
<feature type="transmembrane region" description="Helical" evidence="11">
    <location>
        <begin position="570"/>
        <end position="589"/>
    </location>
</feature>
<reference evidence="12 13" key="1">
    <citation type="submission" date="2017-06" db="EMBL/GenBank/DDBJ databases">
        <title>Global population genomics of the pathogenic fungus Cryptococcus neoformans var. grubii.</title>
        <authorList>
            <person name="Cuomo C."/>
            <person name="Litvintseva A."/>
            <person name="Chen Y."/>
            <person name="Young S."/>
            <person name="Zeng Q."/>
            <person name="Chapman S."/>
            <person name="Gujja S."/>
            <person name="Saif S."/>
            <person name="Birren B."/>
        </authorList>
    </citation>
    <scope>NUCLEOTIDE SEQUENCE [LARGE SCALE GENOMIC DNA]</scope>
    <source>
        <strain evidence="12 13">Tu259-1</strain>
    </source>
</reference>
<name>A0A854QAZ0_CRYNE</name>
<protein>
    <submittedName>
        <fullName evidence="12">Phosphatidylinositol glycan, class S</fullName>
    </submittedName>
</protein>
<comment type="subcellular location">
    <subcellularLocation>
        <location evidence="1">Endoplasmic reticulum membrane</location>
        <topology evidence="1">Multi-pass membrane protein</topology>
    </subcellularLocation>
</comment>
<comment type="pathway">
    <text evidence="2">Glycolipid biosynthesis; glycosylphosphatidylinositol-anchor biosynthesis.</text>
</comment>
<keyword evidence="4" id="KW-0337">GPI-anchor biosynthesis</keyword>
<accession>A0A854QAZ0</accession>
<dbReference type="GO" id="GO:0006506">
    <property type="term" value="P:GPI anchor biosynthetic process"/>
    <property type="evidence" value="ECO:0007669"/>
    <property type="project" value="UniProtKB-UniPathway"/>
</dbReference>
<feature type="compositionally biased region" description="Basic and acidic residues" evidence="10">
    <location>
        <begin position="627"/>
        <end position="639"/>
    </location>
</feature>
<feature type="transmembrane region" description="Helical" evidence="11">
    <location>
        <begin position="32"/>
        <end position="51"/>
    </location>
</feature>
<evidence type="ECO:0000256" key="2">
    <source>
        <dbReference type="ARBA" id="ARBA00004687"/>
    </source>
</evidence>
<evidence type="ECO:0000256" key="5">
    <source>
        <dbReference type="ARBA" id="ARBA00022692"/>
    </source>
</evidence>
<feature type="compositionally biased region" description="Polar residues" evidence="10">
    <location>
        <begin position="640"/>
        <end position="654"/>
    </location>
</feature>
<dbReference type="GO" id="GO:0042765">
    <property type="term" value="C:GPI-anchor transamidase complex"/>
    <property type="evidence" value="ECO:0007669"/>
    <property type="project" value="InterPro"/>
</dbReference>
<dbReference type="PANTHER" id="PTHR21072:SF13">
    <property type="entry name" value="GPI TRANSAMIDASE COMPONENT PIG-S"/>
    <property type="match status" value="1"/>
</dbReference>
<evidence type="ECO:0000256" key="10">
    <source>
        <dbReference type="SAM" id="MobiDB-lite"/>
    </source>
</evidence>
<dbReference type="PANTHER" id="PTHR21072">
    <property type="entry name" value="GPI TRANSAMIDASE COMPONENT PIG-S"/>
    <property type="match status" value="1"/>
</dbReference>
<dbReference type="InterPro" id="IPR019540">
    <property type="entry name" value="PtdIno-glycan_biosynth_class_S"/>
</dbReference>
<evidence type="ECO:0000256" key="7">
    <source>
        <dbReference type="ARBA" id="ARBA00022989"/>
    </source>
</evidence>
<keyword evidence="5 11" id="KW-0812">Transmembrane</keyword>
<evidence type="ECO:0000256" key="6">
    <source>
        <dbReference type="ARBA" id="ARBA00022824"/>
    </source>
</evidence>
<gene>
    <name evidence="12" type="ORF">C361_04420</name>
</gene>
<dbReference type="EMBL" id="AMKT01000056">
    <property type="protein sequence ID" value="OXG18297.1"/>
    <property type="molecule type" value="Genomic_DNA"/>
</dbReference>
<dbReference type="UniPathway" id="UPA00196"/>
<feature type="region of interest" description="Disordered" evidence="10">
    <location>
        <begin position="626"/>
        <end position="668"/>
    </location>
</feature>
<dbReference type="AlphaFoldDB" id="A0A854QAZ0"/>
<evidence type="ECO:0000256" key="1">
    <source>
        <dbReference type="ARBA" id="ARBA00004477"/>
    </source>
</evidence>
<evidence type="ECO:0000256" key="11">
    <source>
        <dbReference type="SAM" id="Phobius"/>
    </source>
</evidence>
<comment type="caution">
    <text evidence="12">The sequence shown here is derived from an EMBL/GenBank/DDBJ whole genome shotgun (WGS) entry which is preliminary data.</text>
</comment>
<evidence type="ECO:0000313" key="12">
    <source>
        <dbReference type="EMBL" id="OXG18297.1"/>
    </source>
</evidence>
<keyword evidence="7 11" id="KW-1133">Transmembrane helix</keyword>
<organism evidence="12 13">
    <name type="scientific">Cryptococcus neoformans Tu259-1</name>
    <dbReference type="NCBI Taxonomy" id="1230072"/>
    <lineage>
        <taxon>Eukaryota</taxon>
        <taxon>Fungi</taxon>
        <taxon>Dikarya</taxon>
        <taxon>Basidiomycota</taxon>
        <taxon>Agaricomycotina</taxon>
        <taxon>Tremellomycetes</taxon>
        <taxon>Tremellales</taxon>
        <taxon>Cryptococcaceae</taxon>
        <taxon>Cryptococcus</taxon>
        <taxon>Cryptococcus neoformans species complex</taxon>
    </lineage>
</organism>
<evidence type="ECO:0000256" key="4">
    <source>
        <dbReference type="ARBA" id="ARBA00022502"/>
    </source>
</evidence>
<dbReference type="Pfam" id="PF10510">
    <property type="entry name" value="PIG-S"/>
    <property type="match status" value="1"/>
</dbReference>
<keyword evidence="8 11" id="KW-0472">Membrane</keyword>